<proteinExistence type="predicted"/>
<dbReference type="Proteomes" id="UP000183200">
    <property type="component" value="Unassembled WGS sequence"/>
</dbReference>
<organism evidence="1 2">
    <name type="scientific">Pedobacter steynii</name>
    <dbReference type="NCBI Taxonomy" id="430522"/>
    <lineage>
        <taxon>Bacteria</taxon>
        <taxon>Pseudomonadati</taxon>
        <taxon>Bacteroidota</taxon>
        <taxon>Sphingobacteriia</taxon>
        <taxon>Sphingobacteriales</taxon>
        <taxon>Sphingobacteriaceae</taxon>
        <taxon>Pedobacter</taxon>
    </lineage>
</organism>
<keyword evidence="2" id="KW-1185">Reference proteome</keyword>
<sequence length="50" mass="5682">MYIFVFTNAFVSTTLAPFGQPTGSMYNFNNFSGYLNKLQEYASNGLDPFR</sequence>
<dbReference type="AlphaFoldDB" id="A0A1G9WDG8"/>
<evidence type="ECO:0000313" key="2">
    <source>
        <dbReference type="Proteomes" id="UP000183200"/>
    </source>
</evidence>
<gene>
    <name evidence="1" type="ORF">SAMN05421820_105140</name>
</gene>
<accession>A0A1G9WDG8</accession>
<evidence type="ECO:0000313" key="1">
    <source>
        <dbReference type="EMBL" id="SDM82558.1"/>
    </source>
</evidence>
<dbReference type="RefSeq" id="WP_172664885.1">
    <property type="nucleotide sequence ID" value="NZ_FNGY01000005.1"/>
</dbReference>
<name>A0A1G9WDG8_9SPHI</name>
<reference evidence="2" key="1">
    <citation type="submission" date="2016-10" db="EMBL/GenBank/DDBJ databases">
        <authorList>
            <person name="Varghese N."/>
            <person name="Submissions S."/>
        </authorList>
    </citation>
    <scope>NUCLEOTIDE SEQUENCE [LARGE SCALE GENOMIC DNA]</scope>
    <source>
        <strain evidence="2">DSM 19110</strain>
    </source>
</reference>
<protein>
    <submittedName>
        <fullName evidence="1">Uncharacterized protein</fullName>
    </submittedName>
</protein>
<dbReference type="EMBL" id="FNGY01000005">
    <property type="protein sequence ID" value="SDM82558.1"/>
    <property type="molecule type" value="Genomic_DNA"/>
</dbReference>